<dbReference type="EMBL" id="AP014715">
    <property type="protein sequence ID" value="BAQ22972.1"/>
    <property type="molecule type" value="Genomic_DNA"/>
</dbReference>
<proteinExistence type="predicted"/>
<name>A0A0B6VLE6_9CAUD</name>
<evidence type="ECO:0008006" key="3">
    <source>
        <dbReference type="Google" id="ProtNLM"/>
    </source>
</evidence>
<evidence type="ECO:0000313" key="1">
    <source>
        <dbReference type="EMBL" id="BAQ22972.1"/>
    </source>
</evidence>
<sequence length="61" mass="6745">MDLFDMLVIPDPEPEPPKAPPVDIMNELDIIIKKHGGSLPVAALQEIASIYSDPPPWAPWK</sequence>
<gene>
    <name evidence="1" type="primary">modA.2</name>
</gene>
<reference evidence="1 2" key="1">
    <citation type="submission" date="2015-02" db="EMBL/GenBank/DDBJ databases">
        <title>Complete genome sequences of Edwardsiella bacteriophages, PEi20 and PEi26.</title>
        <authorList>
            <person name="Yasuike M."/>
            <person name="Nishiki I."/>
            <person name="Iwasaki Y."/>
            <person name="Nakamura Y."/>
            <person name="Fujiwara A."/>
            <person name="Hassan E.S."/>
            <person name="Mahmoud M.M."/>
            <person name="Kawato Y."/>
            <person name="Nagai S."/>
            <person name="Kobayashi T."/>
            <person name="Ototake M."/>
            <person name="Nakai T."/>
        </authorList>
    </citation>
    <scope>NUCLEOTIDE SEQUENCE [LARGE SCALE GENOMIC DNA]</scope>
</reference>
<dbReference type="Proteomes" id="UP000225144">
    <property type="component" value="Genome"/>
</dbReference>
<accession>A0A0B6VLE6</accession>
<organism evidence="1 2">
    <name type="scientific">Edwardsiella phage PEi26</name>
    <dbReference type="NCBI Taxonomy" id="1608311"/>
    <lineage>
        <taxon>Viruses</taxon>
        <taxon>Duplodnaviria</taxon>
        <taxon>Heunggongvirae</taxon>
        <taxon>Uroviricota</taxon>
        <taxon>Caudoviricetes</taxon>
        <taxon>Pantevenvirales</taxon>
        <taxon>Straboviridae</taxon>
        <taxon>Tevenvirinae</taxon>
        <taxon>Kanagawavirus</taxon>
        <taxon>Kanagawavirus pei20</taxon>
    </lineage>
</organism>
<evidence type="ECO:0000313" key="2">
    <source>
        <dbReference type="Proteomes" id="UP000225144"/>
    </source>
</evidence>
<protein>
    <recommendedName>
        <fullName evidence="3">Molybdenum ABC transporter</fullName>
    </recommendedName>
</protein>